<dbReference type="PIRSF" id="PIRSF005536">
    <property type="entry name" value="Agal"/>
    <property type="match status" value="1"/>
</dbReference>
<evidence type="ECO:0000313" key="9">
    <source>
        <dbReference type="EMBL" id="OUN89101.1"/>
    </source>
</evidence>
<reference evidence="10" key="1">
    <citation type="submission" date="2017-04" db="EMBL/GenBank/DDBJ databases">
        <title>Function of individual gut microbiota members based on whole genome sequencing of pure cultures obtained from chicken caecum.</title>
        <authorList>
            <person name="Medvecky M."/>
            <person name="Cejkova D."/>
            <person name="Polansky O."/>
            <person name="Karasova D."/>
            <person name="Kubasova T."/>
            <person name="Cizek A."/>
            <person name="Rychlik I."/>
        </authorList>
    </citation>
    <scope>NUCLEOTIDE SEQUENCE [LARGE SCALE GENOMIC DNA]</scope>
    <source>
        <strain evidence="10">An5</strain>
    </source>
</reference>
<dbReference type="InterPro" id="IPR038417">
    <property type="entry name" value="Alpga-gal_N_sf"/>
</dbReference>
<dbReference type="InterPro" id="IPR013780">
    <property type="entry name" value="Glyco_hydro_b"/>
</dbReference>
<evidence type="ECO:0000313" key="10">
    <source>
        <dbReference type="Proteomes" id="UP000195781"/>
    </source>
</evidence>
<dbReference type="InterPro" id="IPR050985">
    <property type="entry name" value="Alpha-glycosidase_related"/>
</dbReference>
<dbReference type="InterPro" id="IPR000111">
    <property type="entry name" value="Glyco_hydro_27/36_CS"/>
</dbReference>
<feature type="domain" description="Glycosyl hydrolase family 36 N-terminal" evidence="8">
    <location>
        <begin position="29"/>
        <end position="287"/>
    </location>
</feature>
<protein>
    <recommendedName>
        <fullName evidence="2 5">Alpha-galactosidase</fullName>
        <ecNumber evidence="2 5">3.2.1.22</ecNumber>
    </recommendedName>
</protein>
<dbReference type="InterPro" id="IPR002252">
    <property type="entry name" value="Glyco_hydro_36"/>
</dbReference>
<dbReference type="RefSeq" id="WP_094335246.1">
    <property type="nucleotide sequence ID" value="NZ_NFIE01000006.1"/>
</dbReference>
<dbReference type="OrthoDB" id="9758822at2"/>
<dbReference type="PRINTS" id="PR00743">
    <property type="entry name" value="GLHYDRLASE36"/>
</dbReference>
<dbReference type="Pfam" id="PF02065">
    <property type="entry name" value="Melibiase"/>
    <property type="match status" value="1"/>
</dbReference>
<feature type="active site" description="Nucleophile" evidence="6">
    <location>
        <position position="480"/>
    </location>
</feature>
<keyword evidence="4 5" id="KW-0326">Glycosidase</keyword>
<dbReference type="GO" id="GO:0016052">
    <property type="term" value="P:carbohydrate catabolic process"/>
    <property type="evidence" value="ECO:0007669"/>
    <property type="project" value="InterPro"/>
</dbReference>
<dbReference type="EMBL" id="NFIE01000006">
    <property type="protein sequence ID" value="OUN89101.1"/>
    <property type="molecule type" value="Genomic_DNA"/>
</dbReference>
<evidence type="ECO:0000256" key="6">
    <source>
        <dbReference type="PIRSR" id="PIRSR005536-1"/>
    </source>
</evidence>
<dbReference type="InterPro" id="IPR031704">
    <property type="entry name" value="Glyco_hydro_36_N"/>
</dbReference>
<dbReference type="PANTHER" id="PTHR43053">
    <property type="entry name" value="GLYCOSIDASE FAMILY 31"/>
    <property type="match status" value="1"/>
</dbReference>
<dbReference type="SUPFAM" id="SSF51445">
    <property type="entry name" value="(Trans)glycosidases"/>
    <property type="match status" value="1"/>
</dbReference>
<evidence type="ECO:0000256" key="3">
    <source>
        <dbReference type="ARBA" id="ARBA00022801"/>
    </source>
</evidence>
<feature type="active site" description="Proton donor" evidence="6">
    <location>
        <position position="548"/>
    </location>
</feature>
<comment type="similarity">
    <text evidence="5">Belongs to the glycosyl hydrolase.</text>
</comment>
<dbReference type="Proteomes" id="UP000195781">
    <property type="component" value="Unassembled WGS sequence"/>
</dbReference>
<feature type="domain" description="Glycosyl hydrolase family 36 C-terminal" evidence="7">
    <location>
        <begin position="650"/>
        <end position="723"/>
    </location>
</feature>
<evidence type="ECO:0000256" key="4">
    <source>
        <dbReference type="ARBA" id="ARBA00023295"/>
    </source>
</evidence>
<dbReference type="GO" id="GO:0004557">
    <property type="term" value="F:alpha-galactosidase activity"/>
    <property type="evidence" value="ECO:0007669"/>
    <property type="project" value="UniProtKB-UniRule"/>
</dbReference>
<comment type="catalytic activity">
    <reaction evidence="1 5">
        <text>Hydrolysis of terminal, non-reducing alpha-D-galactose residues in alpha-D-galactosides, including galactose oligosaccharides, galactomannans and galactolipids.</text>
        <dbReference type="EC" id="3.2.1.22"/>
    </reaction>
</comment>
<sequence length="730" mass="82084">MPISFDESTRVFTLNTRSTTYQMLADSYGFLLHLYYGRRSDGFMAYLVTYADRSGMCGCPYDVNDRTYSLDVLPQEYPFQGAGDMRSPLLVVRDESGAFGCDLRYDGYEIRPGKYALPGLPAVYSDDEADGAETLMVRLRDARLGLVVELLYGVMPELDVITRAAVIRNEGTGRITVDRAQTACLDFVNGDFDVISFHGRHAMERIPDRHRVGHGTFSVGSRRGMSSNQYSPVMLLCDHDATESTGRAWGMNFVYSGGFEAEVTGEQFDQTRMQMGLSDDRFSYPLEPGEQLVAPEVIMTYSSEGIERVSQNFHRCIRTRVCRGIWRDAARPVLINSWEAFYFDFTGECLVKLAERAASLGIEMLVMDDGWFSTRRDDLRALGDWTVNEGKLGGTLAELVDRVNALGVKFGIWVEPEMVSEDSELYREHPDWVLAVPGKGPVLGRDQLVLDLSREEVRDNLFEQLCRVLDQANIEYVKWDYNRSIVDTYSRASSDQGKVLYDYMLGLYDLLERLVERYPKILFEGCSAGGGRFDAGMLYYMPQIWTSDNTDAVNRLKIQYGTSFGFPSSAMGAHVSACPNEINGRSVPLTTRGITAMQGAAFGYELDLMKLPERACEHIRRQVKRFHEIEPIVREGLLYRLDSPQTDAICAWEYVTEDGSQAVVSAVRLEVEGYGVANYVVPRGLTPGASYRDLDSGVVYPADALMDMGMPLPVRLEANAAVMYRFERVD</sequence>
<keyword evidence="3 5" id="KW-0378">Hydrolase</keyword>
<dbReference type="PANTHER" id="PTHR43053:SF3">
    <property type="entry name" value="ALPHA-GALACTOSIDASE C-RELATED"/>
    <property type="match status" value="1"/>
</dbReference>
<proteinExistence type="inferred from homology"/>
<dbReference type="Gene3D" id="3.20.20.70">
    <property type="entry name" value="Aldolase class I"/>
    <property type="match status" value="1"/>
</dbReference>
<evidence type="ECO:0000256" key="1">
    <source>
        <dbReference type="ARBA" id="ARBA00001255"/>
    </source>
</evidence>
<keyword evidence="10" id="KW-1185">Reference proteome</keyword>
<evidence type="ECO:0000259" key="8">
    <source>
        <dbReference type="Pfam" id="PF16875"/>
    </source>
</evidence>
<name>A0A1Y3XVF6_9ACTN</name>
<dbReference type="Gene3D" id="2.60.40.1180">
    <property type="entry name" value="Golgi alpha-mannosidase II"/>
    <property type="match status" value="1"/>
</dbReference>
<dbReference type="Pfam" id="PF16875">
    <property type="entry name" value="Glyco_hydro_36N"/>
    <property type="match status" value="1"/>
</dbReference>
<evidence type="ECO:0000259" key="7">
    <source>
        <dbReference type="Pfam" id="PF16874"/>
    </source>
</evidence>
<dbReference type="Gene3D" id="2.70.98.60">
    <property type="entry name" value="alpha-galactosidase from lactobacil brevis"/>
    <property type="match status" value="1"/>
</dbReference>
<dbReference type="AlphaFoldDB" id="A0A1Y3XVF6"/>
<dbReference type="InterPro" id="IPR031705">
    <property type="entry name" value="Glyco_hydro_36_C"/>
</dbReference>
<dbReference type="EC" id="3.2.1.22" evidence="2 5"/>
<evidence type="ECO:0000256" key="2">
    <source>
        <dbReference type="ARBA" id="ARBA00012755"/>
    </source>
</evidence>
<dbReference type="Pfam" id="PF16874">
    <property type="entry name" value="Glyco_hydro_36C"/>
    <property type="match status" value="1"/>
</dbReference>
<dbReference type="InterPro" id="IPR017853">
    <property type="entry name" value="GH"/>
</dbReference>
<organism evidence="9 10">
    <name type="scientific">[Collinsella] massiliensis</name>
    <dbReference type="NCBI Taxonomy" id="1232426"/>
    <lineage>
        <taxon>Bacteria</taxon>
        <taxon>Bacillati</taxon>
        <taxon>Actinomycetota</taxon>
        <taxon>Coriobacteriia</taxon>
        <taxon>Coriobacteriales</taxon>
        <taxon>Coriobacteriaceae</taxon>
        <taxon>Enorma</taxon>
    </lineage>
</organism>
<dbReference type="PROSITE" id="PS00512">
    <property type="entry name" value="ALPHA_GALACTOSIDASE"/>
    <property type="match status" value="1"/>
</dbReference>
<comment type="caution">
    <text evidence="9">The sequence shown here is derived from an EMBL/GenBank/DDBJ whole genome shotgun (WGS) entry which is preliminary data.</text>
</comment>
<dbReference type="InterPro" id="IPR013785">
    <property type="entry name" value="Aldolase_TIM"/>
</dbReference>
<evidence type="ECO:0000256" key="5">
    <source>
        <dbReference type="PIRNR" id="PIRNR005536"/>
    </source>
</evidence>
<dbReference type="CDD" id="cd14791">
    <property type="entry name" value="GH36"/>
    <property type="match status" value="1"/>
</dbReference>
<accession>A0A1Y3XVF6</accession>
<dbReference type="FunFam" id="3.20.20.70:FF:000118">
    <property type="entry name" value="Alpha-galactosidase"/>
    <property type="match status" value="1"/>
</dbReference>
<gene>
    <name evidence="9" type="ORF">B5G02_03775</name>
</gene>